<gene>
    <name evidence="2" type="ORF">VP06_25895</name>
</gene>
<dbReference type="GO" id="GO:0006355">
    <property type="term" value="P:regulation of DNA-templated transcription"/>
    <property type="evidence" value="ECO:0007669"/>
    <property type="project" value="InterPro"/>
</dbReference>
<dbReference type="PATRIC" id="fig|270351.6.peg.3266"/>
<dbReference type="EMBL" id="LABX01000219">
    <property type="protein sequence ID" value="KMO28976.1"/>
    <property type="molecule type" value="Genomic_DNA"/>
</dbReference>
<evidence type="ECO:0000313" key="3">
    <source>
        <dbReference type="Proteomes" id="UP000035929"/>
    </source>
</evidence>
<protein>
    <recommendedName>
        <fullName evidence="4">Ribbon-helix-helix protein CopG domain-containing protein</fullName>
    </recommendedName>
</protein>
<dbReference type="SUPFAM" id="SSF47598">
    <property type="entry name" value="Ribbon-helix-helix"/>
    <property type="match status" value="1"/>
</dbReference>
<evidence type="ECO:0000313" key="2">
    <source>
        <dbReference type="EMBL" id="KMO28976.1"/>
    </source>
</evidence>
<evidence type="ECO:0000256" key="1">
    <source>
        <dbReference type="SAM" id="MobiDB-lite"/>
    </source>
</evidence>
<feature type="region of interest" description="Disordered" evidence="1">
    <location>
        <begin position="1"/>
        <end position="20"/>
    </location>
</feature>
<dbReference type="RefSeq" id="WP_048432303.1">
    <property type="nucleotide sequence ID" value="NZ_LABX01000219.1"/>
</dbReference>
<dbReference type="InterPro" id="IPR010985">
    <property type="entry name" value="Ribbon_hlx_hlx"/>
</dbReference>
<reference evidence="2 3" key="1">
    <citation type="submission" date="2015-03" db="EMBL/GenBank/DDBJ databases">
        <title>Genome sequencing of Methylobacterium aquaticum DSM16371 type strain.</title>
        <authorList>
            <person name="Chaudhry V."/>
            <person name="Patil P.B."/>
        </authorList>
    </citation>
    <scope>NUCLEOTIDE SEQUENCE [LARGE SCALE GENOMIC DNA]</scope>
    <source>
        <strain evidence="2 3">DSM 16371</strain>
    </source>
</reference>
<name>A0A0J6US70_9HYPH</name>
<accession>A0A0J6US70</accession>
<dbReference type="OrthoDB" id="8003493at2"/>
<dbReference type="AlphaFoldDB" id="A0A0J6US70"/>
<comment type="caution">
    <text evidence="2">The sequence shown here is derived from an EMBL/GenBank/DDBJ whole genome shotgun (WGS) entry which is preliminary data.</text>
</comment>
<proteinExistence type="predicted"/>
<evidence type="ECO:0008006" key="4">
    <source>
        <dbReference type="Google" id="ProtNLM"/>
    </source>
</evidence>
<dbReference type="Proteomes" id="UP000035929">
    <property type="component" value="Unassembled WGS sequence"/>
</dbReference>
<sequence length="78" mass="8960">MKSAEERLAELTAGDRRRQARRREALREKGMTTQSVWLMPEIRALLDQEIEAGRFKNRSEAINHALSTVYGGKERAMS</sequence>
<organism evidence="2 3">
    <name type="scientific">Methylobacterium aquaticum</name>
    <dbReference type="NCBI Taxonomy" id="270351"/>
    <lineage>
        <taxon>Bacteria</taxon>
        <taxon>Pseudomonadati</taxon>
        <taxon>Pseudomonadota</taxon>
        <taxon>Alphaproteobacteria</taxon>
        <taxon>Hyphomicrobiales</taxon>
        <taxon>Methylobacteriaceae</taxon>
        <taxon>Methylobacterium</taxon>
    </lineage>
</organism>